<protein>
    <submittedName>
        <fullName evidence="2">Uncharacterized protein</fullName>
    </submittedName>
</protein>
<sequence length="173" mass="17711">MTVNSSSAPSGSGDVRSELKGDANDLAENAKGRAEREAQSRKEQASGVAKSTSSALRSAAQELENDEQAPTWLSSGFRQAADKLSDMADTLQGKSVGDITQQTNRFARENPGTFLAGSAAAGFGLARILRAGAEHKGQTESPAADVGSTGGSSYRESATSPVSTTTSRSGGVL</sequence>
<feature type="compositionally biased region" description="Basic and acidic residues" evidence="1">
    <location>
        <begin position="15"/>
        <end position="44"/>
    </location>
</feature>
<gene>
    <name evidence="2" type="ORF">A9D14_15350</name>
</gene>
<dbReference type="Proteomes" id="UP000195807">
    <property type="component" value="Plasmid pCME4A9I"/>
</dbReference>
<dbReference type="EMBL" id="CP019603">
    <property type="protein sequence ID" value="ARU17742.1"/>
    <property type="molecule type" value="Genomic_DNA"/>
</dbReference>
<evidence type="ECO:0000256" key="1">
    <source>
        <dbReference type="SAM" id="MobiDB-lite"/>
    </source>
</evidence>
<geneLocation type="plasmid" evidence="3">
    <name>pcme4a9i</name>
</geneLocation>
<dbReference type="STRING" id="450378.GCA_001661675_03085"/>
<feature type="compositionally biased region" description="Polar residues" evidence="1">
    <location>
        <begin position="151"/>
        <end position="173"/>
    </location>
</feature>
<dbReference type="OrthoDB" id="7595855at2"/>
<organism evidence="2 3">
    <name type="scientific">Croceicoccus marinus</name>
    <dbReference type="NCBI Taxonomy" id="450378"/>
    <lineage>
        <taxon>Bacteria</taxon>
        <taxon>Pseudomonadati</taxon>
        <taxon>Pseudomonadota</taxon>
        <taxon>Alphaproteobacteria</taxon>
        <taxon>Sphingomonadales</taxon>
        <taxon>Erythrobacteraceae</taxon>
        <taxon>Croceicoccus</taxon>
    </lineage>
</organism>
<feature type="region of interest" description="Disordered" evidence="1">
    <location>
        <begin position="134"/>
        <end position="173"/>
    </location>
</feature>
<keyword evidence="2" id="KW-0614">Plasmid</keyword>
<name>A0A1Z1FG51_9SPHN</name>
<reference evidence="2 3" key="1">
    <citation type="submission" date="2017-01" db="EMBL/GenBank/DDBJ databases">
        <title>Complete genome sequence of esterase-producing bacterium Croceicoccus marinus E4A9.</title>
        <authorList>
            <person name="Wu Y.-H."/>
            <person name="Cheng H."/>
            <person name="Xu L."/>
            <person name="Huo Y.-Y."/>
            <person name="Wang C.-S."/>
            <person name="Xu X.-W."/>
        </authorList>
    </citation>
    <scope>NUCLEOTIDE SEQUENCE [LARGE SCALE GENOMIC DNA]</scope>
    <source>
        <strain evidence="2 3">E4A9</strain>
        <plasmid evidence="3">Plasmid pcme4a9i</plasmid>
    </source>
</reference>
<evidence type="ECO:0000313" key="3">
    <source>
        <dbReference type="Proteomes" id="UP000195807"/>
    </source>
</evidence>
<keyword evidence="3" id="KW-1185">Reference proteome</keyword>
<feature type="compositionally biased region" description="Polar residues" evidence="1">
    <location>
        <begin position="1"/>
        <end position="10"/>
    </location>
</feature>
<feature type="region of interest" description="Disordered" evidence="1">
    <location>
        <begin position="1"/>
        <end position="74"/>
    </location>
</feature>
<dbReference type="AlphaFoldDB" id="A0A1Z1FG51"/>
<proteinExistence type="predicted"/>
<accession>A0A1Z1FG51</accession>
<evidence type="ECO:0000313" key="2">
    <source>
        <dbReference type="EMBL" id="ARU17742.1"/>
    </source>
</evidence>
<dbReference type="RefSeq" id="WP_066849858.1">
    <property type="nucleotide sequence ID" value="NZ_CP019603.1"/>
</dbReference>
<dbReference type="KEGG" id="cman:A9D14_15350"/>